<name>X1CB62_9ZZZZ</name>
<comment type="caution">
    <text evidence="3">The sequence shown here is derived from an EMBL/GenBank/DDBJ whole genome shotgun (WGS) entry which is preliminary data.</text>
</comment>
<accession>X1CB62</accession>
<dbReference type="PANTHER" id="PTHR46401">
    <property type="entry name" value="GLYCOSYLTRANSFERASE WBBK-RELATED"/>
    <property type="match status" value="1"/>
</dbReference>
<evidence type="ECO:0000256" key="1">
    <source>
        <dbReference type="ARBA" id="ARBA00022679"/>
    </source>
</evidence>
<reference evidence="3" key="1">
    <citation type="journal article" date="2014" name="Front. Microbiol.">
        <title>High frequency of phylogenetically diverse reductive dehalogenase-homologous genes in deep subseafloor sedimentary metagenomes.</title>
        <authorList>
            <person name="Kawai M."/>
            <person name="Futagami T."/>
            <person name="Toyoda A."/>
            <person name="Takaki Y."/>
            <person name="Nishi S."/>
            <person name="Hori S."/>
            <person name="Arai W."/>
            <person name="Tsubouchi T."/>
            <person name="Morono Y."/>
            <person name="Uchiyama I."/>
            <person name="Ito T."/>
            <person name="Fujiyama A."/>
            <person name="Inagaki F."/>
            <person name="Takami H."/>
        </authorList>
    </citation>
    <scope>NUCLEOTIDE SEQUENCE</scope>
    <source>
        <strain evidence="3">Expedition CK06-06</strain>
    </source>
</reference>
<sequence>YLTINGTENKYSKYIYNKYNKLKPFKFIGIQTREKIYQYYQEVDCLIFPSKLETWGLPIHEFKHFHKPILLANARYAPETIGEYDKVKFFDPTNALELSNFMRLIINSDLTYDKTKPIDIEPPFSKNWRDLFDILLRGED</sequence>
<dbReference type="Gene3D" id="3.40.50.2000">
    <property type="entry name" value="Glycogen Phosphorylase B"/>
    <property type="match status" value="1"/>
</dbReference>
<organism evidence="3">
    <name type="scientific">marine sediment metagenome</name>
    <dbReference type="NCBI Taxonomy" id="412755"/>
    <lineage>
        <taxon>unclassified sequences</taxon>
        <taxon>metagenomes</taxon>
        <taxon>ecological metagenomes</taxon>
    </lineage>
</organism>
<protein>
    <recommendedName>
        <fullName evidence="2">Glycosyl transferase family 1 domain-containing protein</fullName>
    </recommendedName>
</protein>
<dbReference type="GO" id="GO:0016757">
    <property type="term" value="F:glycosyltransferase activity"/>
    <property type="evidence" value="ECO:0007669"/>
    <property type="project" value="InterPro"/>
</dbReference>
<feature type="domain" description="Glycosyl transferase family 1" evidence="2">
    <location>
        <begin position="4"/>
        <end position="112"/>
    </location>
</feature>
<evidence type="ECO:0000313" key="3">
    <source>
        <dbReference type="EMBL" id="GAG93563.1"/>
    </source>
</evidence>
<dbReference type="EMBL" id="BART01024841">
    <property type="protein sequence ID" value="GAG93563.1"/>
    <property type="molecule type" value="Genomic_DNA"/>
</dbReference>
<evidence type="ECO:0000259" key="2">
    <source>
        <dbReference type="Pfam" id="PF00534"/>
    </source>
</evidence>
<dbReference type="GO" id="GO:0009103">
    <property type="term" value="P:lipopolysaccharide biosynthetic process"/>
    <property type="evidence" value="ECO:0007669"/>
    <property type="project" value="TreeGrafter"/>
</dbReference>
<dbReference type="Pfam" id="PF00534">
    <property type="entry name" value="Glycos_transf_1"/>
    <property type="match status" value="1"/>
</dbReference>
<feature type="non-terminal residue" evidence="3">
    <location>
        <position position="1"/>
    </location>
</feature>
<dbReference type="SUPFAM" id="SSF53756">
    <property type="entry name" value="UDP-Glycosyltransferase/glycogen phosphorylase"/>
    <property type="match status" value="1"/>
</dbReference>
<dbReference type="InterPro" id="IPR001296">
    <property type="entry name" value="Glyco_trans_1"/>
</dbReference>
<gene>
    <name evidence="3" type="ORF">S01H4_44742</name>
</gene>
<dbReference type="AlphaFoldDB" id="X1CB62"/>
<keyword evidence="1" id="KW-0808">Transferase</keyword>
<proteinExistence type="predicted"/>
<dbReference type="PANTHER" id="PTHR46401:SF2">
    <property type="entry name" value="GLYCOSYLTRANSFERASE WBBK-RELATED"/>
    <property type="match status" value="1"/>
</dbReference>